<protein>
    <submittedName>
        <fullName evidence="2">Uncharacterized protein</fullName>
    </submittedName>
</protein>
<dbReference type="EMBL" id="HBFX01045711">
    <property type="protein sequence ID" value="CAD8976478.1"/>
    <property type="molecule type" value="Transcribed_RNA"/>
</dbReference>
<reference evidence="2" key="1">
    <citation type="submission" date="2021-01" db="EMBL/GenBank/DDBJ databases">
        <authorList>
            <person name="Corre E."/>
            <person name="Pelletier E."/>
            <person name="Niang G."/>
            <person name="Scheremetjew M."/>
            <person name="Finn R."/>
            <person name="Kale V."/>
            <person name="Holt S."/>
            <person name="Cochrane G."/>
            <person name="Meng A."/>
            <person name="Brown T."/>
            <person name="Cohen L."/>
        </authorList>
    </citation>
    <scope>NUCLEOTIDE SEQUENCE</scope>
    <source>
        <strain evidence="2">CCMP644</strain>
    </source>
</reference>
<organism evidence="2">
    <name type="scientific">Hemiselmis andersenii</name>
    <name type="common">Cryptophyte alga</name>
    <dbReference type="NCBI Taxonomy" id="464988"/>
    <lineage>
        <taxon>Eukaryota</taxon>
        <taxon>Cryptophyceae</taxon>
        <taxon>Cryptomonadales</taxon>
        <taxon>Hemiselmidaceae</taxon>
        <taxon>Hemiselmis</taxon>
    </lineage>
</organism>
<proteinExistence type="predicted"/>
<feature type="compositionally biased region" description="Low complexity" evidence="1">
    <location>
        <begin position="186"/>
        <end position="206"/>
    </location>
</feature>
<sequence>MGWLTYQEIADFFKVIEIGMLGLMSIVFITDVHHGGISEELFLKFNYPRWLTPAVGTIQFLIASLNGSEYIESYQGPNLAWASQRMVALLMGGCLYTHVRVEKSLADATGPVIFWIFSVAIPVMEGREKLEYVGPAHLALAALGWVIGELISKLQPPPPPRALAFKAAAAAKREQANQRRGRPVARKGGAAQRPPAAATPAAGTGEAAKEAKKDK</sequence>
<evidence type="ECO:0000313" key="3">
    <source>
        <dbReference type="EMBL" id="CAD8976479.1"/>
    </source>
</evidence>
<dbReference type="AlphaFoldDB" id="A0A6T8JDL2"/>
<dbReference type="EMBL" id="HBFX01045712">
    <property type="protein sequence ID" value="CAD8976479.1"/>
    <property type="molecule type" value="Transcribed_RNA"/>
</dbReference>
<accession>A0A6T8JDL2</accession>
<name>A0A6T8JDL2_HEMAN</name>
<feature type="region of interest" description="Disordered" evidence="1">
    <location>
        <begin position="165"/>
        <end position="215"/>
    </location>
</feature>
<gene>
    <name evidence="2" type="ORF">HAND00432_LOCUS27484</name>
    <name evidence="3" type="ORF">HAND00432_LOCUS27485</name>
</gene>
<evidence type="ECO:0000313" key="2">
    <source>
        <dbReference type="EMBL" id="CAD8976478.1"/>
    </source>
</evidence>
<evidence type="ECO:0000256" key="1">
    <source>
        <dbReference type="SAM" id="MobiDB-lite"/>
    </source>
</evidence>